<evidence type="ECO:0000313" key="3">
    <source>
        <dbReference type="EMBL" id="CCO22508.1"/>
    </source>
</evidence>
<feature type="signal peptide" evidence="2">
    <location>
        <begin position="1"/>
        <end position="23"/>
    </location>
</feature>
<keyword evidence="2" id="KW-0732">Signal</keyword>
<dbReference type="OrthoDB" id="5471872at2"/>
<dbReference type="STRING" id="1121451.DESAM_20217"/>
<sequence>MKKKIILPVIAILVLATAGAAMARGGYQNGKQYSKGHIFSQLTPQKQQQVEAIFNKYETKLETIKSQMWAKRTELNALVNSGNADTKTIKTLVSDISGLRNQNFSLRKQISSEIEQATGIVMPVGGQGMHHNNKGHGNHRQGYRKGGGCWNFNS</sequence>
<dbReference type="Proteomes" id="UP000010808">
    <property type="component" value="Chromosome"/>
</dbReference>
<dbReference type="HOGENOM" id="CLU_134931_0_0_7"/>
<reference evidence="3 4" key="1">
    <citation type="submission" date="2012-10" db="EMBL/GenBank/DDBJ databases">
        <authorList>
            <person name="Genoscope - CEA"/>
        </authorList>
    </citation>
    <scope>NUCLEOTIDE SEQUENCE [LARGE SCALE GENOMIC DNA]</scope>
    <source>
        <strain evidence="4">AM13 / DSM 14728</strain>
    </source>
</reference>
<feature type="chain" id="PRO_5003947650" evidence="2">
    <location>
        <begin position="24"/>
        <end position="154"/>
    </location>
</feature>
<dbReference type="EMBL" id="FO203522">
    <property type="protein sequence ID" value="CCO22508.1"/>
    <property type="molecule type" value="Genomic_DNA"/>
</dbReference>
<dbReference type="InterPro" id="IPR025961">
    <property type="entry name" value="Metal_resist"/>
</dbReference>
<proteinExistence type="predicted"/>
<gene>
    <name evidence="3" type="ORF">DESAM_20217</name>
</gene>
<dbReference type="Gene3D" id="1.20.120.1490">
    <property type="match status" value="1"/>
</dbReference>
<name>L0R714_9BACT</name>
<feature type="region of interest" description="Disordered" evidence="1">
    <location>
        <begin position="133"/>
        <end position="154"/>
    </location>
</feature>
<dbReference type="RefSeq" id="WP_015335118.1">
    <property type="nucleotide sequence ID" value="NC_020055.1"/>
</dbReference>
<accession>L0R714</accession>
<dbReference type="KEGG" id="dhy:DESAM_20217"/>
<evidence type="ECO:0000256" key="1">
    <source>
        <dbReference type="SAM" id="MobiDB-lite"/>
    </source>
</evidence>
<organism evidence="3 4">
    <name type="scientific">Maridesulfovibrio hydrothermalis AM13 = DSM 14728</name>
    <dbReference type="NCBI Taxonomy" id="1121451"/>
    <lineage>
        <taxon>Bacteria</taxon>
        <taxon>Pseudomonadati</taxon>
        <taxon>Thermodesulfobacteriota</taxon>
        <taxon>Desulfovibrionia</taxon>
        <taxon>Desulfovibrionales</taxon>
        <taxon>Desulfovibrionaceae</taxon>
        <taxon>Maridesulfovibrio</taxon>
    </lineage>
</organism>
<protein>
    <submittedName>
        <fullName evidence="3">Zinc resistance-associated protein</fullName>
    </submittedName>
</protein>
<feature type="compositionally biased region" description="Gly residues" evidence="1">
    <location>
        <begin position="144"/>
        <end position="154"/>
    </location>
</feature>
<dbReference type="Pfam" id="PF13801">
    <property type="entry name" value="Metal_resist"/>
    <property type="match status" value="1"/>
</dbReference>
<dbReference type="PATRIC" id="fig|1121451.3.peg.489"/>
<dbReference type="AlphaFoldDB" id="L0R714"/>
<keyword evidence="4" id="KW-1185">Reference proteome</keyword>
<evidence type="ECO:0000313" key="4">
    <source>
        <dbReference type="Proteomes" id="UP000010808"/>
    </source>
</evidence>
<evidence type="ECO:0000256" key="2">
    <source>
        <dbReference type="SAM" id="SignalP"/>
    </source>
</evidence>
<feature type="compositionally biased region" description="Basic residues" evidence="1">
    <location>
        <begin position="133"/>
        <end position="143"/>
    </location>
</feature>